<dbReference type="EMBL" id="JAULSO010000002">
    <property type="protein sequence ID" value="KAK3687819.1"/>
    <property type="molecule type" value="Genomic_DNA"/>
</dbReference>
<keyword evidence="2" id="KW-1185">Reference proteome</keyword>
<reference evidence="1" key="2">
    <citation type="submission" date="2023-06" db="EMBL/GenBank/DDBJ databases">
        <authorList>
            <consortium name="Lawrence Berkeley National Laboratory"/>
            <person name="Haridas S."/>
            <person name="Hensen N."/>
            <person name="Bonometti L."/>
            <person name="Westerberg I."/>
            <person name="Brannstrom I.O."/>
            <person name="Guillou S."/>
            <person name="Cros-Aarteil S."/>
            <person name="Calhoun S."/>
            <person name="Kuo A."/>
            <person name="Mondo S."/>
            <person name="Pangilinan J."/>
            <person name="Riley R."/>
            <person name="Labutti K."/>
            <person name="Andreopoulos B."/>
            <person name="Lipzen A."/>
            <person name="Chen C."/>
            <person name="Yanf M."/>
            <person name="Daum C."/>
            <person name="Ng V."/>
            <person name="Clum A."/>
            <person name="Steindorff A."/>
            <person name="Ohm R."/>
            <person name="Martin F."/>
            <person name="Silar P."/>
            <person name="Natvig D."/>
            <person name="Lalanne C."/>
            <person name="Gautier V."/>
            <person name="Ament-Velasquez S.L."/>
            <person name="Kruys A."/>
            <person name="Hutchinson M.I."/>
            <person name="Powell A.J."/>
            <person name="Barry K."/>
            <person name="Miller A.N."/>
            <person name="Grigoriev I.V."/>
            <person name="Debuchy R."/>
            <person name="Gladieux P."/>
            <person name="Thoren M.H."/>
            <person name="Johannesson H."/>
        </authorList>
    </citation>
    <scope>NUCLEOTIDE SEQUENCE</scope>
    <source>
        <strain evidence="1">CBS 314.62</strain>
    </source>
</reference>
<name>A0AAE0X862_9PEZI</name>
<evidence type="ECO:0000313" key="1">
    <source>
        <dbReference type="EMBL" id="KAK3687819.1"/>
    </source>
</evidence>
<evidence type="ECO:0000313" key="2">
    <source>
        <dbReference type="Proteomes" id="UP001270362"/>
    </source>
</evidence>
<dbReference type="AlphaFoldDB" id="A0AAE0X862"/>
<organism evidence="1 2">
    <name type="scientific">Podospora appendiculata</name>
    <dbReference type="NCBI Taxonomy" id="314037"/>
    <lineage>
        <taxon>Eukaryota</taxon>
        <taxon>Fungi</taxon>
        <taxon>Dikarya</taxon>
        <taxon>Ascomycota</taxon>
        <taxon>Pezizomycotina</taxon>
        <taxon>Sordariomycetes</taxon>
        <taxon>Sordariomycetidae</taxon>
        <taxon>Sordariales</taxon>
        <taxon>Podosporaceae</taxon>
        <taxon>Podospora</taxon>
    </lineage>
</organism>
<dbReference type="Proteomes" id="UP001270362">
    <property type="component" value="Unassembled WGS sequence"/>
</dbReference>
<accession>A0AAE0X862</accession>
<gene>
    <name evidence="1" type="ORF">B0T22DRAFT_139777</name>
</gene>
<comment type="caution">
    <text evidence="1">The sequence shown here is derived from an EMBL/GenBank/DDBJ whole genome shotgun (WGS) entry which is preliminary data.</text>
</comment>
<reference evidence="1" key="1">
    <citation type="journal article" date="2023" name="Mol. Phylogenet. Evol.">
        <title>Genome-scale phylogeny and comparative genomics of the fungal order Sordariales.</title>
        <authorList>
            <person name="Hensen N."/>
            <person name="Bonometti L."/>
            <person name="Westerberg I."/>
            <person name="Brannstrom I.O."/>
            <person name="Guillou S."/>
            <person name="Cros-Aarteil S."/>
            <person name="Calhoun S."/>
            <person name="Haridas S."/>
            <person name="Kuo A."/>
            <person name="Mondo S."/>
            <person name="Pangilinan J."/>
            <person name="Riley R."/>
            <person name="LaButti K."/>
            <person name="Andreopoulos B."/>
            <person name="Lipzen A."/>
            <person name="Chen C."/>
            <person name="Yan M."/>
            <person name="Daum C."/>
            <person name="Ng V."/>
            <person name="Clum A."/>
            <person name="Steindorff A."/>
            <person name="Ohm R.A."/>
            <person name="Martin F."/>
            <person name="Silar P."/>
            <person name="Natvig D.O."/>
            <person name="Lalanne C."/>
            <person name="Gautier V."/>
            <person name="Ament-Velasquez S.L."/>
            <person name="Kruys A."/>
            <person name="Hutchinson M.I."/>
            <person name="Powell A.J."/>
            <person name="Barry K."/>
            <person name="Miller A.N."/>
            <person name="Grigoriev I.V."/>
            <person name="Debuchy R."/>
            <person name="Gladieux P."/>
            <person name="Hiltunen Thoren M."/>
            <person name="Johannesson H."/>
        </authorList>
    </citation>
    <scope>NUCLEOTIDE SEQUENCE</scope>
    <source>
        <strain evidence="1">CBS 314.62</strain>
    </source>
</reference>
<proteinExistence type="predicted"/>
<sequence length="700" mass="78170">MLVPGRRPSWQQQLRQTPAKDQLVAAQPESFPLQEAQEIANRLLKDRSPLFGRGIVPQSVECDILFANELLTVKGELFIHEAAILACLHLLSYDQARGQILSIQPSLNPADVFFDHKLPIYLQCIIISRRASPQTCTDEELAAAQELLSVVNCKSKDFPSISNLLEAVGRGTCEALLPTSLVKKVLKKSYYRDNLMIELEDLRKNRKWLAAYKLVRGLRSVVSLQTADQLLRDVFPDYPMWANWRPDVRRITLWEGPDMAQFRTKLCSLLDLEGPDTTGQQRGTFRMSSPGVFKGLDHPGFSSDRHILDRLLDDLDASLAIGPQTVDLLIALCIDSNSLSPRSLTQLEAAIKLRHDTISKTLAAFTRAISLDTSHGTRFSAFISALPLLTTYPALQTPFGTLNDLARRGPTAMTASQQQFCRSLAKNHTNERLALNILSLGSALLRASWLHDRWQPAYITMLRDLPTEHEIRCALRAISEIPITPSSPTRSSHIEFLATRLGGLRPSPASSPAVTAPAAPITIIPEDPIWYSTLGIDHDNLRRTLRSPGLKDLDISVKTACLKQSLHESDTFIRALTGSIMHNTDQACVNMAVRLLGPRIASGMRVHEAWKTLLLQMMRRRPPGLLERCGEELTLLTWQSWVEHLRLIFVDRHLDPEGKLGFTSERFTQWTQRKLGVGRSLSTSTYSTASTGHSSSISLN</sequence>
<protein>
    <submittedName>
        <fullName evidence="1">Uncharacterized protein</fullName>
    </submittedName>
</protein>